<dbReference type="PANTHER" id="PTHR43244">
    <property type="match status" value="1"/>
</dbReference>
<dbReference type="NCBIfam" id="TIGR03885">
    <property type="entry name" value="flavin_revert"/>
    <property type="match status" value="1"/>
</dbReference>
<evidence type="ECO:0000256" key="1">
    <source>
        <dbReference type="ARBA" id="ARBA00023002"/>
    </source>
</evidence>
<dbReference type="SUPFAM" id="SSF51679">
    <property type="entry name" value="Bacterial luciferase-like"/>
    <property type="match status" value="1"/>
</dbReference>
<dbReference type="CDD" id="cd01097">
    <property type="entry name" value="Tetrahydromethanopterin_reductase"/>
    <property type="match status" value="1"/>
</dbReference>
<evidence type="ECO:0000313" key="3">
    <source>
        <dbReference type="EMBL" id="XCO74168.1"/>
    </source>
</evidence>
<accession>A0AAU8MSF5</accession>
<dbReference type="InterPro" id="IPR050564">
    <property type="entry name" value="F420-G6PD/mer"/>
</dbReference>
<dbReference type="InterPro" id="IPR019945">
    <property type="entry name" value="F420_G6P_DH-rel"/>
</dbReference>
<reference evidence="3" key="1">
    <citation type="submission" date="2024-06" db="EMBL/GenBank/DDBJ databases">
        <authorList>
            <person name="Li S."/>
        </authorList>
    </citation>
    <scope>NUCLEOTIDE SEQUENCE</scope>
    <source>
        <strain evidence="3">SR10</strain>
    </source>
</reference>
<protein>
    <submittedName>
        <fullName evidence="3">TIGR03885 family FMN-dependent LLM class oxidoreductase</fullName>
        <ecNumber evidence="3">1.-.-.-</ecNumber>
    </submittedName>
</protein>
<dbReference type="InterPro" id="IPR011251">
    <property type="entry name" value="Luciferase-like_dom"/>
</dbReference>
<sequence length="323" mass="35689">MTRSPTIGYHASHEQFTPNRLLDWVQRAQAAGFDAAMCSDHFHPWSEAQGQSGHSWSWLGAAMARCSLPFGLVTSPVGRQHPALVAQAAATLIDMHGPRLWLALGSGEALNECITGAPWPGKAQRNARLLEAVSILRALWRGETVDRDEAVAVRQARLYTRPERAPPLYAAALSVETARWAASWADGLITVSMPHQRLRPLIDAFREAGGEGKPVLLQVKLSYAGSEKAALAGAHEQWRTNVFPGEVSEELRTPQQFEAIARTVRPQDVARAVRVSADPQRHLDWLRADLALGVQALYLHNVNREQEAFIDVFGERVLARLRD</sequence>
<dbReference type="Gene3D" id="3.20.20.30">
    <property type="entry name" value="Luciferase-like domain"/>
    <property type="match status" value="1"/>
</dbReference>
<keyword evidence="1 3" id="KW-0560">Oxidoreductase</keyword>
<dbReference type="AlphaFoldDB" id="A0AAU8MSF5"/>
<dbReference type="InterPro" id="IPR036661">
    <property type="entry name" value="Luciferase-like_sf"/>
</dbReference>
<gene>
    <name evidence="3" type="ORF">ABU614_17545</name>
</gene>
<dbReference type="NCBIfam" id="TIGR03557">
    <property type="entry name" value="F420_G6P_family"/>
    <property type="match status" value="1"/>
</dbReference>
<evidence type="ECO:0000259" key="2">
    <source>
        <dbReference type="Pfam" id="PF00296"/>
    </source>
</evidence>
<organism evidence="3">
    <name type="scientific">Lysobacter firmicutimachus</name>
    <dbReference type="NCBI Taxonomy" id="1792846"/>
    <lineage>
        <taxon>Bacteria</taxon>
        <taxon>Pseudomonadati</taxon>
        <taxon>Pseudomonadota</taxon>
        <taxon>Gammaproteobacteria</taxon>
        <taxon>Lysobacterales</taxon>
        <taxon>Lysobacteraceae</taxon>
        <taxon>Lysobacter</taxon>
    </lineage>
</organism>
<dbReference type="EC" id="1.-.-.-" evidence="3"/>
<feature type="domain" description="Luciferase-like" evidence="2">
    <location>
        <begin position="10"/>
        <end position="293"/>
    </location>
</feature>
<name>A0AAU8MSF5_9GAMM</name>
<dbReference type="GO" id="GO:0016705">
    <property type="term" value="F:oxidoreductase activity, acting on paired donors, with incorporation or reduction of molecular oxygen"/>
    <property type="evidence" value="ECO:0007669"/>
    <property type="project" value="InterPro"/>
</dbReference>
<proteinExistence type="predicted"/>
<dbReference type="InterPro" id="IPR023907">
    <property type="entry name" value="Non-F420_Flavin_OxRdtase"/>
</dbReference>
<dbReference type="Pfam" id="PF00296">
    <property type="entry name" value="Bac_luciferase"/>
    <property type="match status" value="1"/>
</dbReference>
<dbReference type="PANTHER" id="PTHR43244:SF1">
    <property type="entry name" value="5,10-METHYLENETETRAHYDROMETHANOPTERIN REDUCTASE"/>
    <property type="match status" value="1"/>
</dbReference>
<dbReference type="RefSeq" id="WP_363797027.1">
    <property type="nucleotide sequence ID" value="NZ_CP159925.1"/>
</dbReference>
<dbReference type="EMBL" id="CP159925">
    <property type="protein sequence ID" value="XCO74168.1"/>
    <property type="molecule type" value="Genomic_DNA"/>
</dbReference>